<dbReference type="Pfam" id="PF04230">
    <property type="entry name" value="PS_pyruv_trans"/>
    <property type="match status" value="1"/>
</dbReference>
<dbReference type="AlphaFoldDB" id="A0A1G8QKQ3"/>
<name>A0A1G8QKQ3_9RHOB</name>
<evidence type="ECO:0000313" key="2">
    <source>
        <dbReference type="EMBL" id="SDJ05364.1"/>
    </source>
</evidence>
<evidence type="ECO:0000259" key="1">
    <source>
        <dbReference type="Pfam" id="PF04230"/>
    </source>
</evidence>
<gene>
    <name evidence="2" type="ORF">SAMN04487993_101650</name>
</gene>
<feature type="domain" description="Polysaccharide pyruvyl transferase" evidence="1">
    <location>
        <begin position="13"/>
        <end position="310"/>
    </location>
</feature>
<dbReference type="InterPro" id="IPR007345">
    <property type="entry name" value="Polysacch_pyruvyl_Trfase"/>
</dbReference>
<dbReference type="EMBL" id="FNEJ01000016">
    <property type="protein sequence ID" value="SDJ05364.1"/>
    <property type="molecule type" value="Genomic_DNA"/>
</dbReference>
<accession>A0A1G8QKQ3</accession>
<evidence type="ECO:0000313" key="3">
    <source>
        <dbReference type="Proteomes" id="UP000199093"/>
    </source>
</evidence>
<proteinExistence type="predicted"/>
<dbReference type="Proteomes" id="UP000199093">
    <property type="component" value="Unassembled WGS sequence"/>
</dbReference>
<dbReference type="GO" id="GO:0016740">
    <property type="term" value="F:transferase activity"/>
    <property type="evidence" value="ECO:0007669"/>
    <property type="project" value="UniProtKB-KW"/>
</dbReference>
<organism evidence="2 3">
    <name type="scientific">Salipiger marinus</name>
    <dbReference type="NCBI Taxonomy" id="555512"/>
    <lineage>
        <taxon>Bacteria</taxon>
        <taxon>Pseudomonadati</taxon>
        <taxon>Pseudomonadota</taxon>
        <taxon>Alphaproteobacteria</taxon>
        <taxon>Rhodobacterales</taxon>
        <taxon>Roseobacteraceae</taxon>
        <taxon>Salipiger</taxon>
    </lineage>
</organism>
<protein>
    <submittedName>
        <fullName evidence="2">Polysaccharide pyruvyl transferase</fullName>
    </submittedName>
</protein>
<sequence length="389" mass="43363">MKAGLFTYHFSDNYGALYQAYGLRQWLRGRGIDAEFVNYHPTYVEEGGPLDRPWKLSLWRKNATILYMKQAHLRRRIFGDRAQHARFEAFRSDVLGVTGPRLKRAQDLAPEMMQYDMLFCGSDQIWNPSIQRGLDPVYFLDIAGADHARKVSFAPSFGRTEIEPRYNEDVRRMALGLDGLSVREGSGVDILERAGVPRDRALVVPDPTILLGCFDELLGDSITPDDSVFCYALRTDEVIRDVAVETARLTGGALRAPRTTHQRWGDIGEGIVPGPVEWLQNLARARVVVSNSFHGVALSVVLNRPFIAVGLPGKRASLNARVQNLLEVAGLEHRAVTSDDPSRICDLVQTPIDWEATNARLAVVRSEAEAYLDAEIAAAQQPHNRETAG</sequence>
<dbReference type="STRING" id="555512.SAMN04487993_101650"/>
<reference evidence="2 3" key="1">
    <citation type="submission" date="2016-10" db="EMBL/GenBank/DDBJ databases">
        <authorList>
            <person name="de Groot N.N."/>
        </authorList>
    </citation>
    <scope>NUCLEOTIDE SEQUENCE [LARGE SCALE GENOMIC DNA]</scope>
    <source>
        <strain evidence="2 3">DSM 26424</strain>
    </source>
</reference>
<dbReference type="RefSeq" id="WP_165616865.1">
    <property type="nucleotide sequence ID" value="NZ_FNEJ01000016.1"/>
</dbReference>
<keyword evidence="2" id="KW-0808">Transferase</keyword>
<keyword evidence="3" id="KW-1185">Reference proteome</keyword>